<evidence type="ECO:0000313" key="1">
    <source>
        <dbReference type="Proteomes" id="UP000095284"/>
    </source>
</evidence>
<dbReference type="Proteomes" id="UP000095284">
    <property type="component" value="Unplaced"/>
</dbReference>
<reference evidence="2" key="1">
    <citation type="submission" date="2016-11" db="UniProtKB">
        <authorList>
            <consortium name="WormBaseParasite"/>
        </authorList>
    </citation>
    <scope>IDENTIFICATION</scope>
</reference>
<name>A0A1I7RUN0_BURXY</name>
<dbReference type="WBParaSite" id="BXY_0444000.1">
    <property type="protein sequence ID" value="BXY_0444000.1"/>
    <property type="gene ID" value="BXY_0444000"/>
</dbReference>
<dbReference type="AlphaFoldDB" id="A0A1I7RUN0"/>
<proteinExistence type="predicted"/>
<protein>
    <submittedName>
        <fullName evidence="2">Uncharacterized protein</fullName>
    </submittedName>
</protein>
<accession>A0A1I7RUN0</accession>
<organism evidence="1 2">
    <name type="scientific">Bursaphelenchus xylophilus</name>
    <name type="common">Pinewood nematode worm</name>
    <name type="synonym">Aphelenchoides xylophilus</name>
    <dbReference type="NCBI Taxonomy" id="6326"/>
    <lineage>
        <taxon>Eukaryota</taxon>
        <taxon>Metazoa</taxon>
        <taxon>Ecdysozoa</taxon>
        <taxon>Nematoda</taxon>
        <taxon>Chromadorea</taxon>
        <taxon>Rhabditida</taxon>
        <taxon>Tylenchina</taxon>
        <taxon>Tylenchomorpha</taxon>
        <taxon>Aphelenchoidea</taxon>
        <taxon>Aphelenchoididae</taxon>
        <taxon>Bursaphelenchus</taxon>
    </lineage>
</organism>
<sequence>MDRIMSDMEVEKGCKKVCSLTWERGTGSKHQRPFMYLSTSKKDWTIRTNRRNIGQLELIRLCIRDSWKGMVERNVVHRFLERRENTTVLETRTRPSVRKMIASRPLIFFFSHQYFKINL</sequence>
<evidence type="ECO:0000313" key="2">
    <source>
        <dbReference type="WBParaSite" id="BXY_0444000.1"/>
    </source>
</evidence>